<evidence type="ECO:0000313" key="8">
    <source>
        <dbReference type="Proteomes" id="UP000007494"/>
    </source>
</evidence>
<dbReference type="InterPro" id="IPR047860">
    <property type="entry name" value="Ribosomal_eS12_CS"/>
</dbReference>
<dbReference type="PRINTS" id="PR00972">
    <property type="entry name" value="RIBSOMALS12E"/>
</dbReference>
<dbReference type="FunCoup" id="F0VEV5">
    <property type="interactions" value="397"/>
</dbReference>
<dbReference type="GO" id="GO:0006412">
    <property type="term" value="P:translation"/>
    <property type="evidence" value="ECO:0007669"/>
    <property type="project" value="InterPro"/>
</dbReference>
<organism evidence="6 8">
    <name type="scientific">Neospora caninum (strain Liverpool)</name>
    <dbReference type="NCBI Taxonomy" id="572307"/>
    <lineage>
        <taxon>Eukaryota</taxon>
        <taxon>Sar</taxon>
        <taxon>Alveolata</taxon>
        <taxon>Apicomplexa</taxon>
        <taxon>Conoidasida</taxon>
        <taxon>Coccidia</taxon>
        <taxon>Eucoccidiorida</taxon>
        <taxon>Eimeriorina</taxon>
        <taxon>Sarcocystidae</taxon>
        <taxon>Neospora</taxon>
    </lineage>
</organism>
<evidence type="ECO:0000256" key="1">
    <source>
        <dbReference type="ARBA" id="ARBA00005824"/>
    </source>
</evidence>
<dbReference type="AlphaFoldDB" id="F0VEV5"/>
<keyword evidence="2 4" id="KW-0689">Ribosomal protein</keyword>
<sequence>MSDVESIADEVVAPVEEEEEVKDLMTAIRKVLKNALIHDGLVRGLHEVAKALDAKKAQVCFLSESCSEPAYKKLVQGLCKEHGIPLLDVTDSKELGEWAGLCKVDKDGTARKVVGASCVCVTDFGEESEALTFLQNHIKTLS</sequence>
<dbReference type="PROSITE" id="PS01189">
    <property type="entry name" value="RIBOSOMAL_S12E"/>
    <property type="match status" value="1"/>
</dbReference>
<accession>F0VEV5</accession>
<dbReference type="OrthoDB" id="10249311at2759"/>
<dbReference type="EMBL" id="FR823388">
    <property type="protein sequence ID" value="CBZ52249.1"/>
    <property type="molecule type" value="Genomic_DNA"/>
</dbReference>
<dbReference type="InterPro" id="IPR029064">
    <property type="entry name" value="Ribosomal_eL30-like_sf"/>
</dbReference>
<dbReference type="Gene3D" id="3.30.1330.30">
    <property type="match status" value="1"/>
</dbReference>
<dbReference type="SUPFAM" id="SSF55315">
    <property type="entry name" value="L30e-like"/>
    <property type="match status" value="1"/>
</dbReference>
<dbReference type="RefSeq" id="XP_003882281.1">
    <property type="nucleotide sequence ID" value="XM_003882232.1"/>
</dbReference>
<evidence type="ECO:0000313" key="6">
    <source>
        <dbReference type="EMBL" id="CBZ52249.1"/>
    </source>
</evidence>
<dbReference type="VEuPathDB" id="ToxoDB:NCLIV_020360"/>
<reference evidence="6" key="2">
    <citation type="submission" date="2011-03" db="EMBL/GenBank/DDBJ databases">
        <title>Comparative genomics and transcriptomics of Neospora caninum and Toxoplasma gondii.</title>
        <authorList>
            <person name="Reid A.J."/>
            <person name="Sohal A."/>
            <person name="Harris D."/>
            <person name="Quail M."/>
            <person name="Sanders M."/>
            <person name="Berriman M."/>
            <person name="Wastling J.M."/>
            <person name="Pain A."/>
        </authorList>
    </citation>
    <scope>NUCLEOTIDE SEQUENCE</scope>
    <source>
        <strain evidence="6">Liverpool</strain>
    </source>
</reference>
<dbReference type="InParanoid" id="F0VEV5"/>
<dbReference type="InterPro" id="IPR000530">
    <property type="entry name" value="Ribosomal_eS12"/>
</dbReference>
<gene>
    <name evidence="7" type="ORF">BN1204_020360</name>
    <name evidence="6" type="ORF">NCLIV_020360</name>
</gene>
<dbReference type="PANTHER" id="PTHR11843">
    <property type="entry name" value="40S RIBOSOMAL PROTEIN S12"/>
    <property type="match status" value="1"/>
</dbReference>
<dbReference type="OMA" id="CAEHQIP"/>
<dbReference type="EMBL" id="LN714481">
    <property type="protein sequence ID" value="CEL66217.1"/>
    <property type="molecule type" value="Genomic_DNA"/>
</dbReference>
<dbReference type="FunFam" id="3.30.1330.30:FF:000019">
    <property type="entry name" value="40S ribosomal protein S12"/>
    <property type="match status" value="1"/>
</dbReference>
<reference evidence="8" key="3">
    <citation type="journal article" date="2012" name="PLoS Pathog.">
        <title>Comparative genomics of the apicomplexan parasites Toxoplasma gondii and Neospora caninum: Coccidia differing in host range and transmission strategy.</title>
        <authorList>
            <person name="Reid A.J."/>
            <person name="Vermont S.J."/>
            <person name="Cotton J.A."/>
            <person name="Harris D."/>
            <person name="Hill-Cawthorne G.A."/>
            <person name="Konen-Waisman S."/>
            <person name="Latham S.M."/>
            <person name="Mourier T."/>
            <person name="Norton R."/>
            <person name="Quail M.A."/>
            <person name="Sanders M."/>
            <person name="Shanmugam D."/>
            <person name="Sohal A."/>
            <person name="Wasmuth J.D."/>
            <person name="Brunk B."/>
            <person name="Grigg M.E."/>
            <person name="Howard J.C."/>
            <person name="Parkinson J."/>
            <person name="Roos D.S."/>
            <person name="Trees A.J."/>
            <person name="Berriman M."/>
            <person name="Pain A."/>
            <person name="Wastling J.M."/>
        </authorList>
    </citation>
    <scope>NUCLEOTIDE SEQUENCE [LARGE SCALE GENOMIC DNA]</scope>
    <source>
        <strain evidence="8">Liverpool</strain>
    </source>
</reference>
<dbReference type="InterPro" id="IPR004038">
    <property type="entry name" value="Ribosomal_eL8/eL30/eS12/Gad45"/>
</dbReference>
<dbReference type="eggNOG" id="KOG3406">
    <property type="taxonomic scope" value="Eukaryota"/>
</dbReference>
<evidence type="ECO:0000256" key="4">
    <source>
        <dbReference type="RuleBase" id="RU000670"/>
    </source>
</evidence>
<reference evidence="6" key="1">
    <citation type="submission" date="2011-02" db="EMBL/GenBank/DDBJ databases">
        <authorList>
            <person name="Aslett M."/>
        </authorList>
    </citation>
    <scope>NUCLEOTIDE SEQUENCE</scope>
    <source>
        <strain evidence="6">Liverpool</strain>
    </source>
</reference>
<feature type="domain" description="Ribosomal protein eL8/eL30/eS12/Gadd45" evidence="5">
    <location>
        <begin position="27"/>
        <end position="120"/>
    </location>
</feature>
<keyword evidence="3 4" id="KW-0687">Ribonucleoprotein</keyword>
<reference evidence="7" key="4">
    <citation type="journal article" date="2015" name="PLoS ONE">
        <title>Comprehensive Evaluation of Toxoplasma gondii VEG and Neospora caninum LIV Genomes with Tachyzoite Stage Transcriptome and Proteome Defines Novel Transcript Features.</title>
        <authorList>
            <person name="Ramaprasad A."/>
            <person name="Mourier T."/>
            <person name="Naeem R."/>
            <person name="Malas T.B."/>
            <person name="Moussa E."/>
            <person name="Panigrahi A."/>
            <person name="Vermont S.J."/>
            <person name="Otto T.D."/>
            <person name="Wastling J."/>
            <person name="Pain A."/>
        </authorList>
    </citation>
    <scope>NUCLEOTIDE SEQUENCE</scope>
    <source>
        <strain evidence="7">Liverpool</strain>
    </source>
</reference>
<dbReference type="GeneID" id="13444093"/>
<dbReference type="GO" id="GO:0003735">
    <property type="term" value="F:structural constituent of ribosome"/>
    <property type="evidence" value="ECO:0007669"/>
    <property type="project" value="InterPro"/>
</dbReference>
<protein>
    <recommendedName>
        <fullName evidence="4">40S ribosomal protein S12</fullName>
    </recommendedName>
</protein>
<keyword evidence="8" id="KW-1185">Reference proteome</keyword>
<comment type="similarity">
    <text evidence="1 4">Belongs to the eukaryotic ribosomal protein eS12 family.</text>
</comment>
<evidence type="ECO:0000256" key="2">
    <source>
        <dbReference type="ARBA" id="ARBA00022980"/>
    </source>
</evidence>
<evidence type="ECO:0000256" key="3">
    <source>
        <dbReference type="ARBA" id="ARBA00023274"/>
    </source>
</evidence>
<dbReference type="Proteomes" id="UP000007494">
    <property type="component" value="Chromosome VIIa"/>
</dbReference>
<dbReference type="GO" id="GO:1990904">
    <property type="term" value="C:ribonucleoprotein complex"/>
    <property type="evidence" value="ECO:0007669"/>
    <property type="project" value="UniProtKB-KW"/>
</dbReference>
<dbReference type="GO" id="GO:0005840">
    <property type="term" value="C:ribosome"/>
    <property type="evidence" value="ECO:0007669"/>
    <property type="project" value="UniProtKB-KW"/>
</dbReference>
<name>F0VEV5_NEOCL</name>
<proteinExistence type="inferred from homology"/>
<evidence type="ECO:0000259" key="5">
    <source>
        <dbReference type="Pfam" id="PF01248"/>
    </source>
</evidence>
<evidence type="ECO:0000313" key="7">
    <source>
        <dbReference type="EMBL" id="CEL66217.1"/>
    </source>
</evidence>
<dbReference type="Pfam" id="PF01248">
    <property type="entry name" value="Ribosomal_L7Ae"/>
    <property type="match status" value="1"/>
</dbReference>